<dbReference type="PANTHER" id="PTHR46018">
    <property type="entry name" value="ZINC PHOSPHODIESTERASE ELAC PROTEIN 1"/>
    <property type="match status" value="1"/>
</dbReference>
<accession>A0A6B1DSM2</accession>
<reference evidence="9" key="1">
    <citation type="submission" date="2019-09" db="EMBL/GenBank/DDBJ databases">
        <title>Characterisation of the sponge microbiome using genome-centric metagenomics.</title>
        <authorList>
            <person name="Engelberts J.P."/>
            <person name="Robbins S.J."/>
            <person name="De Goeij J.M."/>
            <person name="Aranda M."/>
            <person name="Bell S.C."/>
            <person name="Webster N.S."/>
        </authorList>
    </citation>
    <scope>NUCLEOTIDE SEQUENCE</scope>
    <source>
        <strain evidence="9">SB0662_bin_9</strain>
    </source>
</reference>
<evidence type="ECO:0000313" key="9">
    <source>
        <dbReference type="EMBL" id="MYD90217.1"/>
    </source>
</evidence>
<feature type="binding site" evidence="8">
    <location>
        <position position="61"/>
    </location>
    <ligand>
        <name>Zn(2+)</name>
        <dbReference type="ChEBI" id="CHEBI:29105"/>
        <label>1</label>
        <note>catalytic</note>
    </ligand>
</feature>
<dbReference type="EC" id="3.1.26.11" evidence="8"/>
<evidence type="ECO:0000256" key="4">
    <source>
        <dbReference type="ARBA" id="ARBA00022723"/>
    </source>
</evidence>
<dbReference type="PANTHER" id="PTHR46018:SF7">
    <property type="entry name" value="RIBONUCLEASE Z"/>
    <property type="match status" value="1"/>
</dbReference>
<keyword evidence="4 8" id="KW-0479">Metal-binding</keyword>
<evidence type="ECO:0000256" key="3">
    <source>
        <dbReference type="ARBA" id="ARBA00022722"/>
    </source>
</evidence>
<comment type="similarity">
    <text evidence="8">Belongs to the RNase Z family.</text>
</comment>
<name>A0A6B1DSM2_9CHLR</name>
<dbReference type="Gene3D" id="3.60.15.10">
    <property type="entry name" value="Ribonuclease Z/Hydroxyacylglutathione hydrolase-like"/>
    <property type="match status" value="1"/>
</dbReference>
<dbReference type="NCBIfam" id="NF000801">
    <property type="entry name" value="PRK00055.1-3"/>
    <property type="match status" value="1"/>
</dbReference>
<keyword evidence="7 8" id="KW-0862">Zinc</keyword>
<evidence type="ECO:0000256" key="5">
    <source>
        <dbReference type="ARBA" id="ARBA00022759"/>
    </source>
</evidence>
<gene>
    <name evidence="8" type="primary">rnz</name>
    <name evidence="9" type="ORF">F4Y08_07745</name>
</gene>
<feature type="binding site" evidence="8">
    <location>
        <position position="141"/>
    </location>
    <ligand>
        <name>Zn(2+)</name>
        <dbReference type="ChEBI" id="CHEBI:29105"/>
        <label>1</label>
        <note>catalytic</note>
    </ligand>
</feature>
<comment type="subunit">
    <text evidence="1 8">Homodimer.</text>
</comment>
<organism evidence="9">
    <name type="scientific">Caldilineaceae bacterium SB0662_bin_9</name>
    <dbReference type="NCBI Taxonomy" id="2605258"/>
    <lineage>
        <taxon>Bacteria</taxon>
        <taxon>Bacillati</taxon>
        <taxon>Chloroflexota</taxon>
        <taxon>Caldilineae</taxon>
        <taxon>Caldilineales</taxon>
        <taxon>Caldilineaceae</taxon>
    </lineage>
</organism>
<dbReference type="InterPro" id="IPR013471">
    <property type="entry name" value="RNase_Z/BN"/>
</dbReference>
<proteinExistence type="inferred from homology"/>
<feature type="binding site" evidence="8">
    <location>
        <position position="65"/>
    </location>
    <ligand>
        <name>Zn(2+)</name>
        <dbReference type="ChEBI" id="CHEBI:29105"/>
        <label>2</label>
        <note>catalytic</note>
    </ligand>
</feature>
<dbReference type="AlphaFoldDB" id="A0A6B1DSM2"/>
<feature type="binding site" evidence="8">
    <location>
        <position position="63"/>
    </location>
    <ligand>
        <name>Zn(2+)</name>
        <dbReference type="ChEBI" id="CHEBI:29105"/>
        <label>1</label>
        <note>catalytic</note>
    </ligand>
</feature>
<evidence type="ECO:0000256" key="1">
    <source>
        <dbReference type="ARBA" id="ARBA00011738"/>
    </source>
</evidence>
<dbReference type="Pfam" id="PF23023">
    <property type="entry name" value="Anti-Pycsar_Apyc1"/>
    <property type="match status" value="1"/>
</dbReference>
<evidence type="ECO:0000256" key="8">
    <source>
        <dbReference type="HAMAP-Rule" id="MF_01818"/>
    </source>
</evidence>
<dbReference type="HAMAP" id="MF_01818">
    <property type="entry name" value="RNase_Z_BN"/>
    <property type="match status" value="1"/>
</dbReference>
<feature type="binding site" evidence="8">
    <location>
        <position position="66"/>
    </location>
    <ligand>
        <name>Zn(2+)</name>
        <dbReference type="ChEBI" id="CHEBI:29105"/>
        <label>2</label>
        <note>catalytic</note>
    </ligand>
</feature>
<comment type="caution">
    <text evidence="9">The sequence shown here is derived from an EMBL/GenBank/DDBJ whole genome shotgun (WGS) entry which is preliminary data.</text>
</comment>
<evidence type="ECO:0000256" key="2">
    <source>
        <dbReference type="ARBA" id="ARBA00022694"/>
    </source>
</evidence>
<feature type="binding site" evidence="8">
    <location>
        <position position="270"/>
    </location>
    <ligand>
        <name>Zn(2+)</name>
        <dbReference type="ChEBI" id="CHEBI:29105"/>
        <label>2</label>
        <note>catalytic</note>
    </ligand>
</feature>
<keyword evidence="5 8" id="KW-0255">Endonuclease</keyword>
<keyword evidence="6 8" id="KW-0378">Hydrolase</keyword>
<feature type="binding site" evidence="8">
    <location>
        <position position="212"/>
    </location>
    <ligand>
        <name>Zn(2+)</name>
        <dbReference type="ChEBI" id="CHEBI:29105"/>
        <label>2</label>
        <note>catalytic</note>
    </ligand>
</feature>
<keyword evidence="2 8" id="KW-0819">tRNA processing</keyword>
<dbReference type="EMBL" id="VXPY01000052">
    <property type="protein sequence ID" value="MYD90217.1"/>
    <property type="molecule type" value="Genomic_DNA"/>
</dbReference>
<dbReference type="InterPro" id="IPR036866">
    <property type="entry name" value="RibonucZ/Hydroxyglut_hydro"/>
</dbReference>
<feature type="binding site" evidence="8">
    <location>
        <position position="212"/>
    </location>
    <ligand>
        <name>Zn(2+)</name>
        <dbReference type="ChEBI" id="CHEBI:29105"/>
        <label>1</label>
        <note>catalytic</note>
    </ligand>
</feature>
<sequence length="334" mass="37508">MFEIRFLGTAASVPTQQRSLSSAAVLYRNERFLIDCGEGTQRQILRSGMGFKRLNKILLTHRHLDHILGLGGLSSTLGRWGSMESMQIMGHPATLQRVRELMKVVFNPRWESNRKIELVPIEAGPIYETADMTVEAVAVDHRNTPTFGFVFQERARRHFLEEKANALGVPFGPERRVLVNEQPLTLADGRTIHPDQVLGEPIAGTRLIFISDVDRTGPLHDIADGADLLAIEGTYLHADRELARENGHITVRAAARLAARARVRHLVIHHVGPRYTVREILAEAHRHFSETIVVSDLDLVRIGRGGPLVWERWADARRRRREARQSAGGQPDPG</sequence>
<comment type="cofactor">
    <cofactor evidence="8">
        <name>Zn(2+)</name>
        <dbReference type="ChEBI" id="CHEBI:29105"/>
    </cofactor>
    <text evidence="8">Binds 2 Zn(2+) ions.</text>
</comment>
<dbReference type="GO" id="GO:0042781">
    <property type="term" value="F:3'-tRNA processing endoribonuclease activity"/>
    <property type="evidence" value="ECO:0007669"/>
    <property type="project" value="UniProtKB-UniRule"/>
</dbReference>
<comment type="function">
    <text evidence="8">Zinc phosphodiesterase, which displays some tRNA 3'-processing endonuclease activity. Probably involved in tRNA maturation, by removing a 3'-trailer from precursor tRNA.</text>
</comment>
<dbReference type="GO" id="GO:0008270">
    <property type="term" value="F:zinc ion binding"/>
    <property type="evidence" value="ECO:0007669"/>
    <property type="project" value="UniProtKB-UniRule"/>
</dbReference>
<evidence type="ECO:0000256" key="6">
    <source>
        <dbReference type="ARBA" id="ARBA00022801"/>
    </source>
</evidence>
<dbReference type="SUPFAM" id="SSF56281">
    <property type="entry name" value="Metallo-hydrolase/oxidoreductase"/>
    <property type="match status" value="1"/>
</dbReference>
<keyword evidence="3 8" id="KW-0540">Nuclease</keyword>
<feature type="active site" description="Proton acceptor" evidence="8">
    <location>
        <position position="65"/>
    </location>
</feature>
<comment type="catalytic activity">
    <reaction evidence="8">
        <text>Endonucleolytic cleavage of RNA, removing extra 3' nucleotides from tRNA precursor, generating 3' termini of tRNAs. A 3'-hydroxy group is left at the tRNA terminus and a 5'-phosphoryl group is left at the trailer molecule.</text>
        <dbReference type="EC" id="3.1.26.11"/>
    </reaction>
</comment>
<protein>
    <recommendedName>
        <fullName evidence="8">Ribonuclease Z</fullName>
        <shortName evidence="8">RNase Z</shortName>
        <ecNumber evidence="8">3.1.26.11</ecNumber>
    </recommendedName>
    <alternativeName>
        <fullName evidence="8">tRNA 3 endonuclease</fullName>
    </alternativeName>
    <alternativeName>
        <fullName evidence="8">tRNase Z</fullName>
    </alternativeName>
</protein>
<evidence type="ECO:0000256" key="7">
    <source>
        <dbReference type="ARBA" id="ARBA00022833"/>
    </source>
</evidence>